<accession>A0ABR7CMR4</accession>
<protein>
    <submittedName>
        <fullName evidence="3">Phosphate uptake regulator PhoU</fullName>
    </submittedName>
</protein>
<dbReference type="InterPro" id="IPR028366">
    <property type="entry name" value="PhoU"/>
</dbReference>
<sequence>MNRLKDTVLKPVGDQFDRLTELILRQLSITRQLLAGNSSAELRDELNRNESAIDGLEVSIRDEVVNVIVLHAPRASNLRIIMACYDTTSNLERIGDLIHNVYEFTGGTAVSTGLYRRKSDGLLKMFDLAADMVKNVIFAMNCSDERLAREVIRSDDRVDEWWRRISGELKSTGTQRTLTAEEMEGMLSVFGIANNLERIGDQATNIAEAVIFVTEGKDIKHTDKNLL</sequence>
<keyword evidence="4" id="KW-1185">Reference proteome</keyword>
<comment type="caution">
    <text evidence="3">The sequence shown here is derived from an EMBL/GenBank/DDBJ whole genome shotgun (WGS) entry which is preliminary data.</text>
</comment>
<reference evidence="3 4" key="1">
    <citation type="submission" date="2020-08" db="EMBL/GenBank/DDBJ databases">
        <title>Genome public.</title>
        <authorList>
            <person name="Liu C."/>
            <person name="Sun Q."/>
        </authorList>
    </citation>
    <scope>NUCLEOTIDE SEQUENCE [LARGE SCALE GENOMIC DNA]</scope>
    <source>
        <strain evidence="3 4">New-7</strain>
    </source>
</reference>
<organism evidence="3 4">
    <name type="scientific">Alistipes hominis</name>
    <dbReference type="NCBI Taxonomy" id="2763015"/>
    <lineage>
        <taxon>Bacteria</taxon>
        <taxon>Pseudomonadati</taxon>
        <taxon>Bacteroidota</taxon>
        <taxon>Bacteroidia</taxon>
        <taxon>Bacteroidales</taxon>
        <taxon>Rikenellaceae</taxon>
        <taxon>Alistipes</taxon>
    </lineage>
</organism>
<gene>
    <name evidence="3" type="ORF">H8S08_07930</name>
</gene>
<dbReference type="PANTHER" id="PTHR42930:SF3">
    <property type="entry name" value="PHOSPHATE-SPECIFIC TRANSPORT SYSTEM ACCESSORY PROTEIN PHOU"/>
    <property type="match status" value="1"/>
</dbReference>
<dbReference type="InterPro" id="IPR026022">
    <property type="entry name" value="PhoU_dom"/>
</dbReference>
<dbReference type="PANTHER" id="PTHR42930">
    <property type="entry name" value="PHOSPHATE-SPECIFIC TRANSPORT SYSTEM ACCESSORY PROTEIN PHOU"/>
    <property type="match status" value="1"/>
</dbReference>
<proteinExistence type="inferred from homology"/>
<dbReference type="Pfam" id="PF01895">
    <property type="entry name" value="PhoU"/>
    <property type="match status" value="2"/>
</dbReference>
<comment type="similarity">
    <text evidence="1">Belongs to the PhoU family.</text>
</comment>
<dbReference type="RefSeq" id="WP_055204928.1">
    <property type="nucleotide sequence ID" value="NZ_JACOOK010000003.1"/>
</dbReference>
<dbReference type="InterPro" id="IPR038078">
    <property type="entry name" value="PhoU-like_sf"/>
</dbReference>
<evidence type="ECO:0000256" key="1">
    <source>
        <dbReference type="ARBA" id="ARBA00008107"/>
    </source>
</evidence>
<name>A0ABR7CMR4_9BACT</name>
<evidence type="ECO:0000313" key="3">
    <source>
        <dbReference type="EMBL" id="MBC5616942.1"/>
    </source>
</evidence>
<feature type="domain" description="PhoU" evidence="2">
    <location>
        <begin position="122"/>
        <end position="210"/>
    </location>
</feature>
<dbReference type="EMBL" id="JACOOK010000003">
    <property type="protein sequence ID" value="MBC5616942.1"/>
    <property type="molecule type" value="Genomic_DNA"/>
</dbReference>
<dbReference type="Gene3D" id="1.20.58.220">
    <property type="entry name" value="Phosphate transport system protein phou homolog 2, domain 2"/>
    <property type="match status" value="2"/>
</dbReference>
<dbReference type="SUPFAM" id="SSF109755">
    <property type="entry name" value="PhoU-like"/>
    <property type="match status" value="1"/>
</dbReference>
<feature type="domain" description="PhoU" evidence="2">
    <location>
        <begin position="18"/>
        <end position="104"/>
    </location>
</feature>
<dbReference type="Proteomes" id="UP000636891">
    <property type="component" value="Unassembled WGS sequence"/>
</dbReference>
<evidence type="ECO:0000313" key="4">
    <source>
        <dbReference type="Proteomes" id="UP000636891"/>
    </source>
</evidence>
<evidence type="ECO:0000259" key="2">
    <source>
        <dbReference type="Pfam" id="PF01895"/>
    </source>
</evidence>